<evidence type="ECO:0000256" key="3">
    <source>
        <dbReference type="ARBA" id="ARBA00023125"/>
    </source>
</evidence>
<sequence length="320" mass="34381">MPDKTGRITLWQVEVFLATAEEGAVSAAARRLGASVSAVSQQLTALEGAMGVPLMDRSTRPVALTPAGEALKRRAQNILNEAAAARAEIAGGDMAALTSLRLGMIEDFDSDVTPQLLSSMAGELANCQFLLETGASHRLFDLLDTRALDVIVAADMGAAAEWMEVHPLMQEPFVAAVPRGAVAGEDVAGQLQKLPLIQYTTRHLMGRTISDHLARQNLRLSHRFELDSYHAIMALVAEGAGWTILTPLALGRAHRFQQSADILPLPFAPLSRTISLNARAGVLSTMPERMAGKLRPLIDTLVVTPAVERFPWLAGDLKLL</sequence>
<evidence type="ECO:0000313" key="7">
    <source>
        <dbReference type="Proteomes" id="UP000184932"/>
    </source>
</evidence>
<keyword evidence="4" id="KW-0804">Transcription</keyword>
<dbReference type="InterPro" id="IPR036388">
    <property type="entry name" value="WH-like_DNA-bd_sf"/>
</dbReference>
<protein>
    <submittedName>
        <fullName evidence="6">DNA-binding transcriptional regulator, LysR family</fullName>
    </submittedName>
</protein>
<dbReference type="Gene3D" id="3.40.190.10">
    <property type="entry name" value="Periplasmic binding protein-like II"/>
    <property type="match status" value="2"/>
</dbReference>
<dbReference type="InterPro" id="IPR036390">
    <property type="entry name" value="WH_DNA-bd_sf"/>
</dbReference>
<dbReference type="SUPFAM" id="SSF53850">
    <property type="entry name" value="Periplasmic binding protein-like II"/>
    <property type="match status" value="1"/>
</dbReference>
<dbReference type="Gene3D" id="1.10.10.10">
    <property type="entry name" value="Winged helix-like DNA-binding domain superfamily/Winged helix DNA-binding domain"/>
    <property type="match status" value="1"/>
</dbReference>
<dbReference type="OrthoDB" id="7776850at2"/>
<evidence type="ECO:0000256" key="2">
    <source>
        <dbReference type="ARBA" id="ARBA00023015"/>
    </source>
</evidence>
<dbReference type="SUPFAM" id="SSF46785">
    <property type="entry name" value="Winged helix' DNA-binding domain"/>
    <property type="match status" value="1"/>
</dbReference>
<accession>A0A1N6G9E0</accession>
<keyword evidence="7" id="KW-1185">Reference proteome</keyword>
<evidence type="ECO:0000313" key="6">
    <source>
        <dbReference type="EMBL" id="SIO04176.1"/>
    </source>
</evidence>
<dbReference type="InterPro" id="IPR005119">
    <property type="entry name" value="LysR_subst-bd"/>
</dbReference>
<evidence type="ECO:0000256" key="4">
    <source>
        <dbReference type="ARBA" id="ARBA00023163"/>
    </source>
</evidence>
<dbReference type="AlphaFoldDB" id="A0A1N6G9E0"/>
<dbReference type="Pfam" id="PF03466">
    <property type="entry name" value="LysR_substrate"/>
    <property type="match status" value="1"/>
</dbReference>
<dbReference type="RefSeq" id="WP_074256343.1">
    <property type="nucleotide sequence ID" value="NZ_FSRL01000001.1"/>
</dbReference>
<comment type="similarity">
    <text evidence="1">Belongs to the LysR transcriptional regulatory family.</text>
</comment>
<dbReference type="PROSITE" id="PS50931">
    <property type="entry name" value="HTH_LYSR"/>
    <property type="match status" value="1"/>
</dbReference>
<gene>
    <name evidence="6" type="ORF">SAMN05444002_2309</name>
</gene>
<dbReference type="EMBL" id="FSRL01000001">
    <property type="protein sequence ID" value="SIO04176.1"/>
    <property type="molecule type" value="Genomic_DNA"/>
</dbReference>
<evidence type="ECO:0000259" key="5">
    <source>
        <dbReference type="PROSITE" id="PS50931"/>
    </source>
</evidence>
<dbReference type="STRING" id="1217970.SAMN05444002_2309"/>
<reference evidence="7" key="1">
    <citation type="submission" date="2016-11" db="EMBL/GenBank/DDBJ databases">
        <authorList>
            <person name="Varghese N."/>
            <person name="Submissions S."/>
        </authorList>
    </citation>
    <scope>NUCLEOTIDE SEQUENCE [LARGE SCALE GENOMIC DNA]</scope>
    <source>
        <strain evidence="7">DSM 29440</strain>
    </source>
</reference>
<evidence type="ECO:0000256" key="1">
    <source>
        <dbReference type="ARBA" id="ARBA00009437"/>
    </source>
</evidence>
<organism evidence="6 7">
    <name type="scientific">Vannielia litorea</name>
    <dbReference type="NCBI Taxonomy" id="1217970"/>
    <lineage>
        <taxon>Bacteria</taxon>
        <taxon>Pseudomonadati</taxon>
        <taxon>Pseudomonadota</taxon>
        <taxon>Alphaproteobacteria</taxon>
        <taxon>Rhodobacterales</taxon>
        <taxon>Paracoccaceae</taxon>
        <taxon>Vannielia</taxon>
    </lineage>
</organism>
<proteinExistence type="inferred from homology"/>
<dbReference type="Pfam" id="PF00126">
    <property type="entry name" value="HTH_1"/>
    <property type="match status" value="1"/>
</dbReference>
<keyword evidence="2" id="KW-0805">Transcription regulation</keyword>
<dbReference type="InterPro" id="IPR000847">
    <property type="entry name" value="LysR_HTH_N"/>
</dbReference>
<keyword evidence="3 6" id="KW-0238">DNA-binding</keyword>
<dbReference type="FunFam" id="1.10.10.10:FF:000001">
    <property type="entry name" value="LysR family transcriptional regulator"/>
    <property type="match status" value="1"/>
</dbReference>
<dbReference type="PANTHER" id="PTHR30126:SF94">
    <property type="entry name" value="LYSR FAMILY TRANSCRIPTIONAL REGULATOR"/>
    <property type="match status" value="1"/>
</dbReference>
<dbReference type="PANTHER" id="PTHR30126">
    <property type="entry name" value="HTH-TYPE TRANSCRIPTIONAL REGULATOR"/>
    <property type="match status" value="1"/>
</dbReference>
<dbReference type="Proteomes" id="UP000184932">
    <property type="component" value="Unassembled WGS sequence"/>
</dbReference>
<feature type="domain" description="HTH lysR-type" evidence="5">
    <location>
        <begin position="8"/>
        <end position="65"/>
    </location>
</feature>
<name>A0A1N6G9E0_9RHOB</name>
<dbReference type="GO" id="GO:0003700">
    <property type="term" value="F:DNA-binding transcription factor activity"/>
    <property type="evidence" value="ECO:0007669"/>
    <property type="project" value="InterPro"/>
</dbReference>
<dbReference type="GO" id="GO:0000976">
    <property type="term" value="F:transcription cis-regulatory region binding"/>
    <property type="evidence" value="ECO:0007669"/>
    <property type="project" value="TreeGrafter"/>
</dbReference>